<feature type="signal peptide" evidence="1">
    <location>
        <begin position="1"/>
        <end position="32"/>
    </location>
</feature>
<evidence type="ECO:0000313" key="2">
    <source>
        <dbReference type="EMBL" id="MEV8464494.1"/>
    </source>
</evidence>
<dbReference type="RefSeq" id="WP_162655533.1">
    <property type="nucleotide sequence ID" value="NZ_JBFAUJ010000022.1"/>
</dbReference>
<feature type="chain" id="PRO_5045689763" description="Tat pathway signal sequence domain protein" evidence="1">
    <location>
        <begin position="33"/>
        <end position="216"/>
    </location>
</feature>
<keyword evidence="1" id="KW-0732">Signal</keyword>
<organism evidence="2 3">
    <name type="scientific">Streptomyces griseosporeus</name>
    <dbReference type="NCBI Taxonomy" id="1910"/>
    <lineage>
        <taxon>Bacteria</taxon>
        <taxon>Bacillati</taxon>
        <taxon>Actinomycetota</taxon>
        <taxon>Actinomycetes</taxon>
        <taxon>Kitasatosporales</taxon>
        <taxon>Streptomycetaceae</taxon>
        <taxon>Streptomyces</taxon>
    </lineage>
</organism>
<accession>A0ABV3KYV2</accession>
<evidence type="ECO:0000256" key="1">
    <source>
        <dbReference type="SAM" id="SignalP"/>
    </source>
</evidence>
<comment type="caution">
    <text evidence="2">The sequence shown here is derived from an EMBL/GenBank/DDBJ whole genome shotgun (WGS) entry which is preliminary data.</text>
</comment>
<dbReference type="Proteomes" id="UP001553148">
    <property type="component" value="Unassembled WGS sequence"/>
</dbReference>
<proteinExistence type="predicted"/>
<protein>
    <recommendedName>
        <fullName evidence="4">Tat pathway signal sequence domain protein</fullName>
    </recommendedName>
</protein>
<evidence type="ECO:0000313" key="3">
    <source>
        <dbReference type="Proteomes" id="UP001553148"/>
    </source>
</evidence>
<evidence type="ECO:0008006" key="4">
    <source>
        <dbReference type="Google" id="ProtNLM"/>
    </source>
</evidence>
<name>A0ABV3KYV2_STRGS</name>
<sequence length="216" mass="22208">MTRRSTLRRLSLLAASAAVITGGALLPGTALAATGAPPSAVAVQANGLRTEAGQWQVTTDKPSGVSVQLPGKPETVQFTRATDGVDGRAYFAQTDYGVLALTVYDGAAGADDLRPMLDSYLKDASQKASTNVTTTASEESTVEGLPALDAQLAGEDGNVGYVRFIAAGQFMIQLETVGPQDKLDAMTEAYMQFLGSMQLPGTGAGPTTDSGGAEPF</sequence>
<dbReference type="EMBL" id="JBFAUJ010000022">
    <property type="protein sequence ID" value="MEV8464494.1"/>
    <property type="molecule type" value="Genomic_DNA"/>
</dbReference>
<gene>
    <name evidence="2" type="ORF">AB0470_33710</name>
</gene>
<reference evidence="2 3" key="1">
    <citation type="submission" date="2024-06" db="EMBL/GenBank/DDBJ databases">
        <title>The Natural Products Discovery Center: Release of the First 8490 Sequenced Strains for Exploring Actinobacteria Biosynthetic Diversity.</title>
        <authorList>
            <person name="Kalkreuter E."/>
            <person name="Kautsar S.A."/>
            <person name="Yang D."/>
            <person name="Bader C.D."/>
            <person name="Teijaro C.N."/>
            <person name="Fluegel L."/>
            <person name="Davis C.M."/>
            <person name="Simpson J.R."/>
            <person name="Lauterbach L."/>
            <person name="Steele A.D."/>
            <person name="Gui C."/>
            <person name="Meng S."/>
            <person name="Li G."/>
            <person name="Viehrig K."/>
            <person name="Ye F."/>
            <person name="Su P."/>
            <person name="Kiefer A.F."/>
            <person name="Nichols A."/>
            <person name="Cepeda A.J."/>
            <person name="Yan W."/>
            <person name="Fan B."/>
            <person name="Jiang Y."/>
            <person name="Adhikari A."/>
            <person name="Zheng C.-J."/>
            <person name="Schuster L."/>
            <person name="Cowan T.M."/>
            <person name="Smanski M.J."/>
            <person name="Chevrette M.G."/>
            <person name="De Carvalho L.P.S."/>
            <person name="Shen B."/>
        </authorList>
    </citation>
    <scope>NUCLEOTIDE SEQUENCE [LARGE SCALE GENOMIC DNA]</scope>
    <source>
        <strain evidence="2 3">NPDC052360</strain>
    </source>
</reference>
<keyword evidence="3" id="KW-1185">Reference proteome</keyword>